<dbReference type="PANTHER" id="PTHR33169">
    <property type="entry name" value="PADR-FAMILY TRANSCRIPTIONAL REGULATOR"/>
    <property type="match status" value="1"/>
</dbReference>
<dbReference type="AlphaFoldDB" id="A0A4Q5IVX4"/>
<dbReference type="SUPFAM" id="SSF46785">
    <property type="entry name" value="Winged helix' DNA-binding domain"/>
    <property type="match status" value="1"/>
</dbReference>
<dbReference type="InterPro" id="IPR005149">
    <property type="entry name" value="Tscrpt_reg_PadR_N"/>
</dbReference>
<keyword evidence="5" id="KW-1185">Reference proteome</keyword>
<evidence type="ECO:0000313" key="5">
    <source>
        <dbReference type="Proteomes" id="UP000291189"/>
    </source>
</evidence>
<dbReference type="Pfam" id="PF03551">
    <property type="entry name" value="PadR"/>
    <property type="match status" value="1"/>
</dbReference>
<dbReference type="InterPro" id="IPR036390">
    <property type="entry name" value="WH_DNA-bd_sf"/>
</dbReference>
<feature type="domain" description="Transcription regulator PadR N-terminal" evidence="3">
    <location>
        <begin position="12"/>
        <end position="88"/>
    </location>
</feature>
<feature type="region of interest" description="Disordered" evidence="2">
    <location>
        <begin position="178"/>
        <end position="212"/>
    </location>
</feature>
<dbReference type="EMBL" id="SDPU01000032">
    <property type="protein sequence ID" value="RYU10217.1"/>
    <property type="molecule type" value="Genomic_DNA"/>
</dbReference>
<dbReference type="Gene3D" id="1.10.10.10">
    <property type="entry name" value="Winged helix-like DNA-binding domain superfamily/Winged helix DNA-binding domain"/>
    <property type="match status" value="1"/>
</dbReference>
<gene>
    <name evidence="4" type="ORF">ETU37_17605</name>
</gene>
<evidence type="ECO:0000313" key="4">
    <source>
        <dbReference type="EMBL" id="RYU10217.1"/>
    </source>
</evidence>
<dbReference type="Proteomes" id="UP000291189">
    <property type="component" value="Unassembled WGS sequence"/>
</dbReference>
<feature type="coiled-coil region" evidence="1">
    <location>
        <begin position="120"/>
        <end position="161"/>
    </location>
</feature>
<feature type="compositionally biased region" description="Basic and acidic residues" evidence="2">
    <location>
        <begin position="178"/>
        <end position="187"/>
    </location>
</feature>
<dbReference type="OrthoDB" id="2374094at2"/>
<reference evidence="4 5" key="1">
    <citation type="submission" date="2019-01" db="EMBL/GenBank/DDBJ databases">
        <title>Nocardioides guangzhouensis sp. nov., an actinobacterium isolated from soil.</title>
        <authorList>
            <person name="Fu Y."/>
            <person name="Cai Y."/>
            <person name="Lin Z."/>
            <person name="Chen P."/>
        </authorList>
    </citation>
    <scope>NUCLEOTIDE SEQUENCE [LARGE SCALE GENOMIC DNA]</scope>
    <source>
        <strain evidence="4 5">NBRC 105384</strain>
    </source>
</reference>
<dbReference type="RefSeq" id="WP_129988654.1">
    <property type="nucleotide sequence ID" value="NZ_SDPU01000032.1"/>
</dbReference>
<sequence>MTRRGETLELAVLGLLHESPLHGYELRKRLNVVLGWSRLLSYGSLYPALKKLLRAGYIAEDVSAAPPSASRRQRITYALTPAGQDRFATLMAECGPASWEDDNFDVRFAFFSRTDIAVRLRILEGRRSRLEERLARVQAQLDKTQQKVDRYAVELQRHSVESVEREVRWLSDLINAERDGALDDRGDQSPPENPETSQTSPTGQQDQQVGST</sequence>
<organism evidence="4 5">
    <name type="scientific">Nocardioides iriomotensis</name>
    <dbReference type="NCBI Taxonomy" id="715784"/>
    <lineage>
        <taxon>Bacteria</taxon>
        <taxon>Bacillati</taxon>
        <taxon>Actinomycetota</taxon>
        <taxon>Actinomycetes</taxon>
        <taxon>Propionibacteriales</taxon>
        <taxon>Nocardioidaceae</taxon>
        <taxon>Nocardioides</taxon>
    </lineage>
</organism>
<protein>
    <submittedName>
        <fullName evidence="4">PadR family transcriptional regulator</fullName>
    </submittedName>
</protein>
<evidence type="ECO:0000256" key="1">
    <source>
        <dbReference type="SAM" id="Coils"/>
    </source>
</evidence>
<dbReference type="InterPro" id="IPR052509">
    <property type="entry name" value="Metal_resp_DNA-bind_regulator"/>
</dbReference>
<dbReference type="PANTHER" id="PTHR33169:SF26">
    <property type="entry name" value="CONSERVED PROTEIN"/>
    <property type="match status" value="1"/>
</dbReference>
<name>A0A4Q5IVX4_9ACTN</name>
<comment type="caution">
    <text evidence="4">The sequence shown here is derived from an EMBL/GenBank/DDBJ whole genome shotgun (WGS) entry which is preliminary data.</text>
</comment>
<feature type="compositionally biased region" description="Polar residues" evidence="2">
    <location>
        <begin position="194"/>
        <end position="212"/>
    </location>
</feature>
<keyword evidence="1" id="KW-0175">Coiled coil</keyword>
<proteinExistence type="predicted"/>
<dbReference type="InterPro" id="IPR036388">
    <property type="entry name" value="WH-like_DNA-bd_sf"/>
</dbReference>
<evidence type="ECO:0000256" key="2">
    <source>
        <dbReference type="SAM" id="MobiDB-lite"/>
    </source>
</evidence>
<accession>A0A4Q5IVX4</accession>
<evidence type="ECO:0000259" key="3">
    <source>
        <dbReference type="Pfam" id="PF03551"/>
    </source>
</evidence>